<evidence type="ECO:0000313" key="2">
    <source>
        <dbReference type="Proteomes" id="UP000054560"/>
    </source>
</evidence>
<evidence type="ECO:0000313" key="1">
    <source>
        <dbReference type="EMBL" id="KNC74000.1"/>
    </source>
</evidence>
<organism evidence="1 2">
    <name type="scientific">Sphaeroforma arctica JP610</name>
    <dbReference type="NCBI Taxonomy" id="667725"/>
    <lineage>
        <taxon>Eukaryota</taxon>
        <taxon>Ichthyosporea</taxon>
        <taxon>Ichthyophonida</taxon>
        <taxon>Sphaeroforma</taxon>
    </lineage>
</organism>
<dbReference type="Proteomes" id="UP000054560">
    <property type="component" value="Unassembled WGS sequence"/>
</dbReference>
<name>A0A0L0FB62_9EUKA</name>
<dbReference type="GeneID" id="25913946"/>
<feature type="non-terminal residue" evidence="1">
    <location>
        <position position="59"/>
    </location>
</feature>
<sequence length="59" mass="7024">ETFFSMCKEAEMSAMDMTRMYALSLPSVLHRVTSGRITPVSREKHQRHRKNTYLYLMQK</sequence>
<dbReference type="EMBL" id="KQ244890">
    <property type="protein sequence ID" value="KNC74000.1"/>
    <property type="molecule type" value="Genomic_DNA"/>
</dbReference>
<feature type="non-terminal residue" evidence="1">
    <location>
        <position position="1"/>
    </location>
</feature>
<accession>A0A0L0FB62</accession>
<protein>
    <submittedName>
        <fullName evidence="1">Uncharacterized protein</fullName>
    </submittedName>
</protein>
<dbReference type="AlphaFoldDB" id="A0A0L0FB62"/>
<gene>
    <name evidence="1" type="ORF">SARC_13442</name>
</gene>
<proteinExistence type="predicted"/>
<dbReference type="RefSeq" id="XP_014147902.1">
    <property type="nucleotide sequence ID" value="XM_014292427.1"/>
</dbReference>
<keyword evidence="2" id="KW-1185">Reference proteome</keyword>
<reference evidence="1 2" key="1">
    <citation type="submission" date="2011-02" db="EMBL/GenBank/DDBJ databases">
        <title>The Genome Sequence of Sphaeroforma arctica JP610.</title>
        <authorList>
            <consortium name="The Broad Institute Genome Sequencing Platform"/>
            <person name="Russ C."/>
            <person name="Cuomo C."/>
            <person name="Young S.K."/>
            <person name="Zeng Q."/>
            <person name="Gargeya S."/>
            <person name="Alvarado L."/>
            <person name="Berlin A."/>
            <person name="Chapman S.B."/>
            <person name="Chen Z."/>
            <person name="Freedman E."/>
            <person name="Gellesch M."/>
            <person name="Goldberg J."/>
            <person name="Griggs A."/>
            <person name="Gujja S."/>
            <person name="Heilman E."/>
            <person name="Heiman D."/>
            <person name="Howarth C."/>
            <person name="Mehta T."/>
            <person name="Neiman D."/>
            <person name="Pearson M."/>
            <person name="Roberts A."/>
            <person name="Saif S."/>
            <person name="Shea T."/>
            <person name="Shenoy N."/>
            <person name="Sisk P."/>
            <person name="Stolte C."/>
            <person name="Sykes S."/>
            <person name="White J."/>
            <person name="Yandava C."/>
            <person name="Burger G."/>
            <person name="Gray M.W."/>
            <person name="Holland P.W.H."/>
            <person name="King N."/>
            <person name="Lang F.B.F."/>
            <person name="Roger A.J."/>
            <person name="Ruiz-Trillo I."/>
            <person name="Haas B."/>
            <person name="Nusbaum C."/>
            <person name="Birren B."/>
        </authorList>
    </citation>
    <scope>NUCLEOTIDE SEQUENCE [LARGE SCALE GENOMIC DNA]</scope>
    <source>
        <strain evidence="1 2">JP610</strain>
    </source>
</reference>